<name>A0A6M3LC44_9ZZZZ</name>
<keyword evidence="1" id="KW-1133">Transmembrane helix</keyword>
<protein>
    <submittedName>
        <fullName evidence="2">Uncharacterized protein</fullName>
    </submittedName>
</protein>
<evidence type="ECO:0000256" key="1">
    <source>
        <dbReference type="SAM" id="Phobius"/>
    </source>
</evidence>
<evidence type="ECO:0000313" key="2">
    <source>
        <dbReference type="EMBL" id="QJA90725.1"/>
    </source>
</evidence>
<keyword evidence="1" id="KW-0812">Transmembrane</keyword>
<organism evidence="2">
    <name type="scientific">viral metagenome</name>
    <dbReference type="NCBI Taxonomy" id="1070528"/>
    <lineage>
        <taxon>unclassified sequences</taxon>
        <taxon>metagenomes</taxon>
        <taxon>organismal metagenomes</taxon>
    </lineage>
</organism>
<keyword evidence="1" id="KW-0472">Membrane</keyword>
<accession>A0A6M3LC44</accession>
<dbReference type="AlphaFoldDB" id="A0A6M3LC44"/>
<dbReference type="EMBL" id="MT142932">
    <property type="protein sequence ID" value="QJA90725.1"/>
    <property type="molecule type" value="Genomic_DNA"/>
</dbReference>
<reference evidence="2" key="1">
    <citation type="submission" date="2020-03" db="EMBL/GenBank/DDBJ databases">
        <title>The deep terrestrial virosphere.</title>
        <authorList>
            <person name="Holmfeldt K."/>
            <person name="Nilsson E."/>
            <person name="Simone D."/>
            <person name="Lopez-Fernandez M."/>
            <person name="Wu X."/>
            <person name="de Brujin I."/>
            <person name="Lundin D."/>
            <person name="Andersson A."/>
            <person name="Bertilsson S."/>
            <person name="Dopson M."/>
        </authorList>
    </citation>
    <scope>NUCLEOTIDE SEQUENCE</scope>
    <source>
        <strain evidence="2">MM415B03595</strain>
    </source>
</reference>
<feature type="transmembrane region" description="Helical" evidence="1">
    <location>
        <begin position="110"/>
        <end position="128"/>
    </location>
</feature>
<gene>
    <name evidence="2" type="ORF">MM415B03595_0020</name>
</gene>
<sequence length="133" mass="15040">MTSDERKILGVNNEKEARNLFDVVLAQAITLARIAATSEAQERARKDAKKEHDRRLTGLEHTVHAIDNKFDDLAISVAAMPEARKEDISRAVRQCKEEHDKRTMTKWQRVAVSMALFVGGSGFTFAIIDLMMR</sequence>
<proteinExistence type="predicted"/>